<organism evidence="1 2">
    <name type="scientific">Muiribacterium halophilum</name>
    <dbReference type="NCBI Taxonomy" id="2053465"/>
    <lineage>
        <taxon>Bacteria</taxon>
        <taxon>Candidatus Muiribacteriota</taxon>
        <taxon>Candidatus Muiribacteriia</taxon>
        <taxon>Candidatus Muiribacteriales</taxon>
        <taxon>Candidatus Muiribacteriaceae</taxon>
        <taxon>Candidatus Muiribacterium</taxon>
    </lineage>
</organism>
<dbReference type="GO" id="GO:0016301">
    <property type="term" value="F:kinase activity"/>
    <property type="evidence" value="ECO:0007669"/>
    <property type="project" value="UniProtKB-KW"/>
</dbReference>
<dbReference type="Gene3D" id="3.40.50.300">
    <property type="entry name" value="P-loop containing nucleotide triphosphate hydrolases"/>
    <property type="match status" value="1"/>
</dbReference>
<dbReference type="Proteomes" id="UP000234857">
    <property type="component" value="Unassembled WGS sequence"/>
</dbReference>
<gene>
    <name evidence="1" type="ORF">C0601_10630</name>
</gene>
<comment type="caution">
    <text evidence="1">The sequence shown here is derived from an EMBL/GenBank/DDBJ whole genome shotgun (WGS) entry which is preliminary data.</text>
</comment>
<proteinExistence type="predicted"/>
<evidence type="ECO:0000313" key="2">
    <source>
        <dbReference type="Proteomes" id="UP000234857"/>
    </source>
</evidence>
<keyword evidence="1" id="KW-0808">Transferase</keyword>
<sequence length="177" mass="21157">MNNRSSRIHIVGSCGCGKSTLSYKLSKKLNIEHIELDDLFWLPGWNHIGKERLYKVVEEKLNNKDSWIISGNYSNIQTLIHQKCDTIIWLDYYFLTVLSRLFYRTFRRVFLKEECCNGNRESLIKTFLDKESIILWMISNFKRRKRFYSNLKNELKDSDINFIHLTKPSQVKNLLKI</sequence>
<dbReference type="SUPFAM" id="SSF52540">
    <property type="entry name" value="P-loop containing nucleoside triphosphate hydrolases"/>
    <property type="match status" value="1"/>
</dbReference>
<protein>
    <submittedName>
        <fullName evidence="1">Adenylate kinase</fullName>
    </submittedName>
</protein>
<dbReference type="PANTHER" id="PTHR37816">
    <property type="entry name" value="YALI0E33011P"/>
    <property type="match status" value="1"/>
</dbReference>
<keyword evidence="1" id="KW-0418">Kinase</keyword>
<dbReference type="InterPro" id="IPR027417">
    <property type="entry name" value="P-loop_NTPase"/>
</dbReference>
<dbReference type="InterPro" id="IPR052922">
    <property type="entry name" value="Cytidylate_Kinase-2"/>
</dbReference>
<accession>A0A2N5ZC71</accession>
<reference evidence="1 2" key="1">
    <citation type="submission" date="2017-11" db="EMBL/GenBank/DDBJ databases">
        <title>Genome-resolved metagenomics identifies genetic mobility, metabolic interactions, and unexpected diversity in perchlorate-reducing communities.</title>
        <authorList>
            <person name="Barnum T.P."/>
            <person name="Figueroa I.A."/>
            <person name="Carlstrom C.I."/>
            <person name="Lucas L.N."/>
            <person name="Engelbrektson A.L."/>
            <person name="Coates J.D."/>
        </authorList>
    </citation>
    <scope>NUCLEOTIDE SEQUENCE [LARGE SCALE GENOMIC DNA]</scope>
    <source>
        <strain evidence="1">BM706</strain>
    </source>
</reference>
<dbReference type="EMBL" id="PKTG01000120">
    <property type="protein sequence ID" value="PLX16260.1"/>
    <property type="molecule type" value="Genomic_DNA"/>
</dbReference>
<name>A0A2N5ZC71_MUIH1</name>
<evidence type="ECO:0000313" key="1">
    <source>
        <dbReference type="EMBL" id="PLX16260.1"/>
    </source>
</evidence>
<dbReference type="AlphaFoldDB" id="A0A2N5ZC71"/>
<dbReference type="PANTHER" id="PTHR37816:SF1">
    <property type="entry name" value="TOXIN"/>
    <property type="match status" value="1"/>
</dbReference>